<keyword evidence="4 7" id="KW-0812">Transmembrane</keyword>
<evidence type="ECO:0000313" key="10">
    <source>
        <dbReference type="Proteomes" id="UP001597040"/>
    </source>
</evidence>
<dbReference type="InterPro" id="IPR010656">
    <property type="entry name" value="DctM"/>
</dbReference>
<evidence type="ECO:0000256" key="6">
    <source>
        <dbReference type="ARBA" id="ARBA00023136"/>
    </source>
</evidence>
<feature type="transmembrane region" description="Helical" evidence="7">
    <location>
        <begin position="238"/>
        <end position="256"/>
    </location>
</feature>
<evidence type="ECO:0000256" key="4">
    <source>
        <dbReference type="ARBA" id="ARBA00022692"/>
    </source>
</evidence>
<keyword evidence="6 7" id="KW-0472">Membrane</keyword>
<comment type="subcellular location">
    <subcellularLocation>
        <location evidence="1">Cell inner membrane</location>
        <topology evidence="1">Multi-pass membrane protein</topology>
    </subcellularLocation>
</comment>
<evidence type="ECO:0000259" key="8">
    <source>
        <dbReference type="Pfam" id="PF06808"/>
    </source>
</evidence>
<feature type="domain" description="TRAP C4-dicarboxylate transport system permease DctM subunit" evidence="8">
    <location>
        <begin position="6"/>
        <end position="416"/>
    </location>
</feature>
<dbReference type="Pfam" id="PF06808">
    <property type="entry name" value="DctM"/>
    <property type="match status" value="1"/>
</dbReference>
<organism evidence="9 10">
    <name type="scientific">Virgibacillus byunsanensis</name>
    <dbReference type="NCBI Taxonomy" id="570945"/>
    <lineage>
        <taxon>Bacteria</taxon>
        <taxon>Bacillati</taxon>
        <taxon>Bacillota</taxon>
        <taxon>Bacilli</taxon>
        <taxon>Bacillales</taxon>
        <taxon>Bacillaceae</taxon>
        <taxon>Virgibacillus</taxon>
    </lineage>
</organism>
<evidence type="ECO:0000256" key="2">
    <source>
        <dbReference type="ARBA" id="ARBA00022475"/>
    </source>
</evidence>
<dbReference type="NCBIfam" id="TIGR00786">
    <property type="entry name" value="dctM"/>
    <property type="match status" value="1"/>
</dbReference>
<feature type="transmembrane region" description="Helical" evidence="7">
    <location>
        <begin position="80"/>
        <end position="103"/>
    </location>
</feature>
<gene>
    <name evidence="9" type="ORF">ACFQ3N_13555</name>
</gene>
<feature type="transmembrane region" description="Helical" evidence="7">
    <location>
        <begin position="147"/>
        <end position="164"/>
    </location>
</feature>
<comment type="caution">
    <text evidence="9">The sequence shown here is derived from an EMBL/GenBank/DDBJ whole genome shotgun (WGS) entry which is preliminary data.</text>
</comment>
<dbReference type="PANTHER" id="PTHR33362">
    <property type="entry name" value="SIALIC ACID TRAP TRANSPORTER PERMEASE PROTEIN SIAT-RELATED"/>
    <property type="match status" value="1"/>
</dbReference>
<feature type="transmembrane region" description="Helical" evidence="7">
    <location>
        <begin position="268"/>
        <end position="293"/>
    </location>
</feature>
<reference evidence="10" key="1">
    <citation type="journal article" date="2019" name="Int. J. Syst. Evol. Microbiol.">
        <title>The Global Catalogue of Microorganisms (GCM) 10K type strain sequencing project: providing services to taxonomists for standard genome sequencing and annotation.</title>
        <authorList>
            <consortium name="The Broad Institute Genomics Platform"/>
            <consortium name="The Broad Institute Genome Sequencing Center for Infectious Disease"/>
            <person name="Wu L."/>
            <person name="Ma J."/>
        </authorList>
    </citation>
    <scope>NUCLEOTIDE SEQUENCE [LARGE SCALE GENOMIC DNA]</scope>
    <source>
        <strain evidence="10">CCUG 56754</strain>
    </source>
</reference>
<evidence type="ECO:0000256" key="3">
    <source>
        <dbReference type="ARBA" id="ARBA00022519"/>
    </source>
</evidence>
<dbReference type="EMBL" id="JBHTKJ010000035">
    <property type="protein sequence ID" value="MFD1039411.1"/>
    <property type="molecule type" value="Genomic_DNA"/>
</dbReference>
<feature type="transmembrane region" description="Helical" evidence="7">
    <location>
        <begin position="313"/>
        <end position="343"/>
    </location>
</feature>
<keyword evidence="3" id="KW-0997">Cell inner membrane</keyword>
<feature type="transmembrane region" description="Helical" evidence="7">
    <location>
        <begin position="46"/>
        <end position="68"/>
    </location>
</feature>
<feature type="transmembrane region" description="Helical" evidence="7">
    <location>
        <begin position="212"/>
        <end position="232"/>
    </location>
</feature>
<evidence type="ECO:0000256" key="1">
    <source>
        <dbReference type="ARBA" id="ARBA00004429"/>
    </source>
</evidence>
<proteinExistence type="predicted"/>
<name>A0ABW3LLZ6_9BACI</name>
<feature type="transmembrane region" description="Helical" evidence="7">
    <location>
        <begin position="355"/>
        <end position="384"/>
    </location>
</feature>
<accession>A0ABW3LLZ6</accession>
<dbReference type="PIRSF" id="PIRSF006066">
    <property type="entry name" value="HI0050"/>
    <property type="match status" value="1"/>
</dbReference>
<keyword evidence="2" id="KW-1003">Cell membrane</keyword>
<evidence type="ECO:0000256" key="7">
    <source>
        <dbReference type="SAM" id="Phobius"/>
    </source>
</evidence>
<dbReference type="RefSeq" id="WP_390363119.1">
    <property type="nucleotide sequence ID" value="NZ_JBHTKJ010000035.1"/>
</dbReference>
<keyword evidence="10" id="KW-1185">Reference proteome</keyword>
<keyword evidence="5 7" id="KW-1133">Transmembrane helix</keyword>
<sequence length="426" mass="45081">MALLILITLISLLALSVPIAVSIGLSTVIAVLYVGDIPLSSLAQKSFTALDSFPLMAIPFFIMAGTIMEYGGISKRLINFANTLVGSLHGGLAMVAVLASLLFGAMSGSGIATTAAIGAILIPSMVKKGYDKSFAGATQAISGELGVIIPPSINMVVFGVTVGVSVGDLFIAGIAPGFLMAISLIIGVYVISKIKGYTGESNDYTIRQRLAIFIDAIPALLMPVIILGGIYSGNFTPTEAAAVAIAYALVISLYYYREIKLKDIFNIFIKSSISSATIMYIMANAGLFTWILSFEGIPQLISEYFTQLTSSPLIFLLIINVMLLLFGMFIDGLTAIIILGPLLMPTAIELGIDPIHFGIIMIINLALGMCTPPVGIGLFVASQISNSPIEKITKAIIPFLAIVVINLIVLSLFPEISLFLVELLDK</sequence>
<feature type="transmembrane region" description="Helical" evidence="7">
    <location>
        <begin position="396"/>
        <end position="421"/>
    </location>
</feature>
<feature type="transmembrane region" description="Helical" evidence="7">
    <location>
        <begin position="109"/>
        <end position="126"/>
    </location>
</feature>
<dbReference type="PANTHER" id="PTHR33362:SF5">
    <property type="entry name" value="C4-DICARBOXYLATE TRAP TRANSPORTER LARGE PERMEASE PROTEIN DCTM"/>
    <property type="match status" value="1"/>
</dbReference>
<evidence type="ECO:0000256" key="5">
    <source>
        <dbReference type="ARBA" id="ARBA00022989"/>
    </source>
</evidence>
<protein>
    <submittedName>
        <fullName evidence="9">TRAP transporter large permease</fullName>
    </submittedName>
</protein>
<evidence type="ECO:0000313" key="9">
    <source>
        <dbReference type="EMBL" id="MFD1039411.1"/>
    </source>
</evidence>
<dbReference type="Proteomes" id="UP001597040">
    <property type="component" value="Unassembled WGS sequence"/>
</dbReference>
<feature type="transmembrane region" description="Helical" evidence="7">
    <location>
        <begin position="170"/>
        <end position="191"/>
    </location>
</feature>
<dbReference type="InterPro" id="IPR004681">
    <property type="entry name" value="TRAP_DctM"/>
</dbReference>